<sequence>MNAQQLHIISTGKQPIEKFIEIASHIQEHVDYFYFREKQSSASELYRAVTLLHDKKIPLSKIIINDRVDVAWVHKVFGVQLAFHSLDAGVVQAAFPGMSVGCSIHSMAEAKAAFSKGAHYGIYGHVFETDSKRGLPPKGIEELHAITRSVNLPIIAIGGITPSNCQVVLDAGARGIAVMSGVLEAKDPIKAVKEYSKSLGKEI</sequence>
<dbReference type="InterPro" id="IPR022998">
    <property type="entry name" value="ThiamineP_synth_TenI"/>
</dbReference>
<accession>A0A109N0F0</accession>
<dbReference type="GO" id="GO:0004789">
    <property type="term" value="F:thiamine-phosphate diphosphorylase activity"/>
    <property type="evidence" value="ECO:0007669"/>
    <property type="project" value="TreeGrafter"/>
</dbReference>
<feature type="domain" description="Thiamine phosphate synthase/TenI" evidence="3">
    <location>
        <begin position="18"/>
        <end position="182"/>
    </location>
</feature>
<dbReference type="InterPro" id="IPR036206">
    <property type="entry name" value="ThiamineP_synth_sf"/>
</dbReference>
<dbReference type="PANTHER" id="PTHR20857:SF22">
    <property type="entry name" value="THIAZOLE TAUTOMERASE"/>
    <property type="match status" value="1"/>
</dbReference>
<dbReference type="SUPFAM" id="SSF51391">
    <property type="entry name" value="Thiamin phosphate synthase"/>
    <property type="match status" value="1"/>
</dbReference>
<gene>
    <name evidence="4" type="ORF">AS888_16410</name>
</gene>
<dbReference type="Gene3D" id="3.20.20.70">
    <property type="entry name" value="Aldolase class I"/>
    <property type="match status" value="1"/>
</dbReference>
<dbReference type="Pfam" id="PF02581">
    <property type="entry name" value="TMP-TENI"/>
    <property type="match status" value="1"/>
</dbReference>
<dbReference type="RefSeq" id="WP_061141541.1">
    <property type="nucleotide sequence ID" value="NZ_LNNH01000012.1"/>
</dbReference>
<evidence type="ECO:0000256" key="1">
    <source>
        <dbReference type="ARBA" id="ARBA00004948"/>
    </source>
</evidence>
<comment type="caution">
    <text evidence="4">The sequence shown here is derived from an EMBL/GenBank/DDBJ whole genome shotgun (WGS) entry which is preliminary data.</text>
</comment>
<dbReference type="PANTHER" id="PTHR20857">
    <property type="entry name" value="THIAMINE-PHOSPHATE PYROPHOSPHORYLASE"/>
    <property type="match status" value="1"/>
</dbReference>
<organism evidence="4 5">
    <name type="scientific">Peribacillus simplex</name>
    <dbReference type="NCBI Taxonomy" id="1478"/>
    <lineage>
        <taxon>Bacteria</taxon>
        <taxon>Bacillati</taxon>
        <taxon>Bacillota</taxon>
        <taxon>Bacilli</taxon>
        <taxon>Bacillales</taxon>
        <taxon>Bacillaceae</taxon>
        <taxon>Peribacillus</taxon>
    </lineage>
</organism>
<dbReference type="GO" id="GO:0009228">
    <property type="term" value="P:thiamine biosynthetic process"/>
    <property type="evidence" value="ECO:0007669"/>
    <property type="project" value="UniProtKB-KW"/>
</dbReference>
<evidence type="ECO:0000259" key="3">
    <source>
        <dbReference type="Pfam" id="PF02581"/>
    </source>
</evidence>
<dbReference type="EMBL" id="LNNH01000012">
    <property type="protein sequence ID" value="KWW21188.1"/>
    <property type="molecule type" value="Genomic_DNA"/>
</dbReference>
<evidence type="ECO:0000256" key="2">
    <source>
        <dbReference type="ARBA" id="ARBA00022977"/>
    </source>
</evidence>
<protein>
    <submittedName>
        <fullName evidence="4">Transcriptional regulator</fullName>
    </submittedName>
</protein>
<reference evidence="4 5" key="1">
    <citation type="submission" date="2015-11" db="EMBL/GenBank/DDBJ databases">
        <title>Genome Sequence of Bacillus simplex strain VanAntwerpen2.</title>
        <authorList>
            <person name="Couger M.B."/>
        </authorList>
    </citation>
    <scope>NUCLEOTIDE SEQUENCE [LARGE SCALE GENOMIC DNA]</scope>
    <source>
        <strain evidence="4 5">VanAntwerpen02</strain>
    </source>
</reference>
<keyword evidence="2" id="KW-0784">Thiamine biosynthesis</keyword>
<dbReference type="InterPro" id="IPR013785">
    <property type="entry name" value="Aldolase_TIM"/>
</dbReference>
<dbReference type="Proteomes" id="UP000064189">
    <property type="component" value="Unassembled WGS sequence"/>
</dbReference>
<proteinExistence type="predicted"/>
<evidence type="ECO:0000313" key="4">
    <source>
        <dbReference type="EMBL" id="KWW21188.1"/>
    </source>
</evidence>
<name>A0A109N0F0_9BACI</name>
<evidence type="ECO:0000313" key="5">
    <source>
        <dbReference type="Proteomes" id="UP000064189"/>
    </source>
</evidence>
<comment type="pathway">
    <text evidence="1">Cofactor biosynthesis; thiamine diphosphate biosynthesis.</text>
</comment>
<dbReference type="AlphaFoldDB" id="A0A109N0F0"/>
<dbReference type="GO" id="GO:0005737">
    <property type="term" value="C:cytoplasm"/>
    <property type="evidence" value="ECO:0007669"/>
    <property type="project" value="TreeGrafter"/>
</dbReference>
<keyword evidence="5" id="KW-1185">Reference proteome</keyword>
<dbReference type="CDD" id="cd00564">
    <property type="entry name" value="TMP_TenI"/>
    <property type="match status" value="1"/>
</dbReference>